<reference evidence="3" key="2">
    <citation type="journal article" date="2010" name="Genome Res.">
        <title>Population genomic sequencing of Coccidioides fungi reveals recent hybridization and transposon control.</title>
        <authorList>
            <person name="Neafsey D.E."/>
            <person name="Barker B.M."/>
            <person name="Sharpton T.J."/>
            <person name="Stajich J.E."/>
            <person name="Park D.J."/>
            <person name="Whiston E."/>
            <person name="Hung C.-Y."/>
            <person name="McMahan C."/>
            <person name="White J."/>
            <person name="Sykes S."/>
            <person name="Heiman D."/>
            <person name="Young S."/>
            <person name="Zeng Q."/>
            <person name="Abouelleil A."/>
            <person name="Aftuck L."/>
            <person name="Bessette D."/>
            <person name="Brown A."/>
            <person name="FitzGerald M."/>
            <person name="Lui A."/>
            <person name="Macdonald J.P."/>
            <person name="Priest M."/>
            <person name="Orbach M.J."/>
            <person name="Galgiani J.N."/>
            <person name="Kirkland T.N."/>
            <person name="Cole G.T."/>
            <person name="Birren B.W."/>
            <person name="Henn M.R."/>
            <person name="Taylor J.W."/>
            <person name="Rounsley S.D."/>
        </authorList>
    </citation>
    <scope>GENOME REANNOTATION</scope>
    <source>
        <strain evidence="3">RS</strain>
    </source>
</reference>
<evidence type="ECO:0000256" key="1">
    <source>
        <dbReference type="SAM" id="SignalP"/>
    </source>
</evidence>
<keyword evidence="3" id="KW-1185">Reference proteome</keyword>
<dbReference type="GeneID" id="4560968"/>
<dbReference type="OMA" id="VYRLWLY"/>
<proteinExistence type="predicted"/>
<feature type="signal peptide" evidence="1">
    <location>
        <begin position="1"/>
        <end position="22"/>
    </location>
</feature>
<dbReference type="EMBL" id="GG704912">
    <property type="protein sequence ID" value="EAS30790.2"/>
    <property type="molecule type" value="Genomic_DNA"/>
</dbReference>
<feature type="chain" id="PRO_5002385596" evidence="1">
    <location>
        <begin position="23"/>
        <end position="369"/>
    </location>
</feature>
<dbReference type="STRING" id="246410.A0A0E1S1T5"/>
<dbReference type="VEuPathDB" id="FungiDB:CIMG_06269"/>
<dbReference type="CDD" id="cd09917">
    <property type="entry name" value="F-box_SF"/>
    <property type="match status" value="1"/>
</dbReference>
<organism evidence="2 3">
    <name type="scientific">Coccidioides immitis (strain RS)</name>
    <name type="common">Valley fever fungus</name>
    <dbReference type="NCBI Taxonomy" id="246410"/>
    <lineage>
        <taxon>Eukaryota</taxon>
        <taxon>Fungi</taxon>
        <taxon>Dikarya</taxon>
        <taxon>Ascomycota</taxon>
        <taxon>Pezizomycotina</taxon>
        <taxon>Eurotiomycetes</taxon>
        <taxon>Eurotiomycetidae</taxon>
        <taxon>Onygenales</taxon>
        <taxon>Onygenaceae</taxon>
        <taxon>Coccidioides</taxon>
    </lineage>
</organism>
<evidence type="ECO:0000313" key="2">
    <source>
        <dbReference type="EMBL" id="EAS30790.2"/>
    </source>
</evidence>
<sequence length="369" mass="42978">MFFKFLATELVLHVFYSCDSIADVLNLSQTCHRFHRIFIGSQKLPVLANAAEAEYGPLHEIVQLVTQNASQPAHKVRQAPMSTNLLEQIVQVGRVARRWEEIYPIKKWKADYENRRLLTDIERFRLRRAIYRLWLYSRAFHSPSFPRTSRVVPVIVRERAELLHNWSTSELAEMEDVRLVIRDVVQNHICPSNGTIQRKFHKRYPDAKNSLLFNIHLNYPPPTTDFITSSSNHNSFDTFCFSSRSSHSGPSDDNGPFCHHTSPPNKYTTKFRSDLYHEPGLEGWGDEIPHYYVVEDMLKLDPSQVLWLRENTLLKEHVERYIKSMGEWFENNGETFAQTLEWVVNERGEDILSFREAISDGELGIARTG</sequence>
<dbReference type="AlphaFoldDB" id="A0A0E1S1T5"/>
<dbReference type="OrthoDB" id="1638493at2759"/>
<protein>
    <submittedName>
        <fullName evidence="2">F-box domain-containing protein</fullName>
    </submittedName>
</protein>
<dbReference type="RefSeq" id="XP_001242373.2">
    <property type="nucleotide sequence ID" value="XM_001242372.2"/>
</dbReference>
<gene>
    <name evidence="2" type="ORF">CIMG_06269</name>
</gene>
<keyword evidence="1" id="KW-0732">Signal</keyword>
<reference evidence="3" key="1">
    <citation type="journal article" date="2009" name="Genome Res.">
        <title>Comparative genomic analyses of the human fungal pathogens Coccidioides and their relatives.</title>
        <authorList>
            <person name="Sharpton T.J."/>
            <person name="Stajich J.E."/>
            <person name="Rounsley S.D."/>
            <person name="Gardner M.J."/>
            <person name="Wortman J.R."/>
            <person name="Jordar V.S."/>
            <person name="Maiti R."/>
            <person name="Kodira C.D."/>
            <person name="Neafsey D.E."/>
            <person name="Zeng Q."/>
            <person name="Hung C.-Y."/>
            <person name="McMahan C."/>
            <person name="Muszewska A."/>
            <person name="Grynberg M."/>
            <person name="Mandel M.A."/>
            <person name="Kellner E.M."/>
            <person name="Barker B.M."/>
            <person name="Galgiani J.N."/>
            <person name="Orbach M.J."/>
            <person name="Kirkland T.N."/>
            <person name="Cole G.T."/>
            <person name="Henn M.R."/>
            <person name="Birren B.W."/>
            <person name="Taylor J.W."/>
        </authorList>
    </citation>
    <scope>NUCLEOTIDE SEQUENCE [LARGE SCALE GENOMIC DNA]</scope>
    <source>
        <strain evidence="3">RS</strain>
    </source>
</reference>
<dbReference type="InParanoid" id="A0A0E1S1T5"/>
<evidence type="ECO:0000313" key="3">
    <source>
        <dbReference type="Proteomes" id="UP000001261"/>
    </source>
</evidence>
<name>A0A0E1S1T5_COCIM</name>
<accession>A0A0E1S1T5</accession>
<dbReference type="KEGG" id="cim:CIMG_06269"/>
<dbReference type="Proteomes" id="UP000001261">
    <property type="component" value="Unassembled WGS sequence"/>
</dbReference>